<dbReference type="SUPFAM" id="SSF51197">
    <property type="entry name" value="Clavaminate synthase-like"/>
    <property type="match status" value="1"/>
</dbReference>
<proteinExistence type="predicted"/>
<dbReference type="Pfam" id="PF05721">
    <property type="entry name" value="PhyH"/>
    <property type="match status" value="1"/>
</dbReference>
<dbReference type="Proteomes" id="UP000318416">
    <property type="component" value="Unassembled WGS sequence"/>
</dbReference>
<name>A0A561EHW6_9ACTN</name>
<protein>
    <submittedName>
        <fullName evidence="1">Phytanoyl-CoA dioxygenase PhyH</fullName>
    </submittedName>
</protein>
<evidence type="ECO:0000313" key="2">
    <source>
        <dbReference type="Proteomes" id="UP000318416"/>
    </source>
</evidence>
<accession>A0A561EHW6</accession>
<dbReference type="GO" id="GO:0016706">
    <property type="term" value="F:2-oxoglutarate-dependent dioxygenase activity"/>
    <property type="evidence" value="ECO:0007669"/>
    <property type="project" value="UniProtKB-ARBA"/>
</dbReference>
<reference evidence="1 2" key="1">
    <citation type="submission" date="2019-06" db="EMBL/GenBank/DDBJ databases">
        <title>Sequencing the genomes of 1000 actinobacteria strains.</title>
        <authorList>
            <person name="Klenk H.-P."/>
        </authorList>
    </citation>
    <scope>NUCLEOTIDE SEQUENCE [LARGE SCALE GENOMIC DNA]</scope>
    <source>
        <strain evidence="1 2">DSM 41649</strain>
    </source>
</reference>
<dbReference type="EMBL" id="VIVR01000001">
    <property type="protein sequence ID" value="TWE15201.1"/>
    <property type="molecule type" value="Genomic_DNA"/>
</dbReference>
<dbReference type="PANTHER" id="PTHR20883:SF48">
    <property type="entry name" value="ECTOINE DIOXYGENASE"/>
    <property type="match status" value="1"/>
</dbReference>
<dbReference type="RefSeq" id="WP_145786576.1">
    <property type="nucleotide sequence ID" value="NZ_BAAABR010000084.1"/>
</dbReference>
<dbReference type="GO" id="GO:0005506">
    <property type="term" value="F:iron ion binding"/>
    <property type="evidence" value="ECO:0007669"/>
    <property type="project" value="UniProtKB-ARBA"/>
</dbReference>
<keyword evidence="1" id="KW-0560">Oxidoreductase</keyword>
<dbReference type="InterPro" id="IPR008775">
    <property type="entry name" value="Phytyl_CoA_dOase-like"/>
</dbReference>
<evidence type="ECO:0000313" key="1">
    <source>
        <dbReference type="EMBL" id="TWE15201.1"/>
    </source>
</evidence>
<dbReference type="AlphaFoldDB" id="A0A561EHW6"/>
<comment type="caution">
    <text evidence="1">The sequence shown here is derived from an EMBL/GenBank/DDBJ whole genome shotgun (WGS) entry which is preliminary data.</text>
</comment>
<keyword evidence="1" id="KW-0223">Dioxygenase</keyword>
<dbReference type="PANTHER" id="PTHR20883">
    <property type="entry name" value="PHYTANOYL-COA DIOXYGENASE DOMAIN CONTAINING 1"/>
    <property type="match status" value="1"/>
</dbReference>
<organism evidence="1 2">
    <name type="scientific">Kitasatospora atroaurantiaca</name>
    <dbReference type="NCBI Taxonomy" id="285545"/>
    <lineage>
        <taxon>Bacteria</taxon>
        <taxon>Bacillati</taxon>
        <taxon>Actinomycetota</taxon>
        <taxon>Actinomycetes</taxon>
        <taxon>Kitasatosporales</taxon>
        <taxon>Streptomycetaceae</taxon>
        <taxon>Kitasatospora</taxon>
    </lineage>
</organism>
<gene>
    <name evidence="1" type="ORF">FB465_0079</name>
</gene>
<sequence length="252" mass="27371">MSEPGPLPISGDQRKRFDADGYLVLPRLLSLTVVERLRTDADALRDRLLAAMAASRDWDARVTWWRLSSGEPYLFKIKPVLGLAPSVETVAGGAELRAITTGLLGCPSEVMESKFMYKQRVEVAAGWATLPVLGEEVRKHTDAAYFTRRGYRRVISVAVCMDECTESAGALQVWPGTHRQDVEQGQTPHQGPVVTEHAAPDSAAVTLEVPAGSVVAWDSRLVHASAANTSGRPRRLLVLGYAPTSASRGDRP</sequence>
<dbReference type="Gene3D" id="2.60.120.620">
    <property type="entry name" value="q2cbj1_9rhob like domain"/>
    <property type="match status" value="1"/>
</dbReference>
<dbReference type="OrthoDB" id="2573519at2"/>
<keyword evidence="2" id="KW-1185">Reference proteome</keyword>